<proteinExistence type="predicted"/>
<accession>A0A2T0U852</accession>
<feature type="signal peptide" evidence="2">
    <location>
        <begin position="1"/>
        <end position="32"/>
    </location>
</feature>
<keyword evidence="4" id="KW-1185">Reference proteome</keyword>
<reference evidence="3 4" key="1">
    <citation type="submission" date="2018-03" db="EMBL/GenBank/DDBJ databases">
        <title>Genomic Encyclopedia of Archaeal and Bacterial Type Strains, Phase II (KMG-II): from individual species to whole genera.</title>
        <authorList>
            <person name="Goeker M."/>
        </authorList>
    </citation>
    <scope>NUCLEOTIDE SEQUENCE [LARGE SCALE GENOMIC DNA]</scope>
    <source>
        <strain evidence="3 4">ATCC BAA-1496</strain>
    </source>
</reference>
<keyword evidence="1" id="KW-1133">Transmembrane helix</keyword>
<feature type="transmembrane region" description="Helical" evidence="1">
    <location>
        <begin position="64"/>
        <end position="86"/>
    </location>
</feature>
<organism evidence="3 4">
    <name type="scientific">Knoellia remsis</name>
    <dbReference type="NCBI Taxonomy" id="407159"/>
    <lineage>
        <taxon>Bacteria</taxon>
        <taxon>Bacillati</taxon>
        <taxon>Actinomycetota</taxon>
        <taxon>Actinomycetes</taxon>
        <taxon>Micrococcales</taxon>
        <taxon>Intrasporangiaceae</taxon>
        <taxon>Knoellia</taxon>
    </lineage>
</organism>
<comment type="caution">
    <text evidence="3">The sequence shown here is derived from an EMBL/GenBank/DDBJ whole genome shotgun (WGS) entry which is preliminary data.</text>
</comment>
<evidence type="ECO:0000313" key="4">
    <source>
        <dbReference type="Proteomes" id="UP000237822"/>
    </source>
</evidence>
<protein>
    <recommendedName>
        <fullName evidence="5">Integral membrane protein</fullName>
    </recommendedName>
</protein>
<feature type="transmembrane region" description="Helical" evidence="1">
    <location>
        <begin position="40"/>
        <end position="57"/>
    </location>
</feature>
<dbReference type="AlphaFoldDB" id="A0A2T0U852"/>
<sequence length="216" mass="21353">MIEARHGVVRALRASVLSVLILALGSAAHAMAGGHVPPPIPLVLLAVLVWPACLALTSRRLGGLSAGAALALGQVATHLGLTAMTLPGATGVSAGSAPAMSAADHAAMSGGPVLTGAASVAGTTGTTGMEGMAHGLTGSMLAWHAVATVLLALLVRHGERVLWAVVARALPQIASARIPALLRVAVRPAALTWASTVVAAATRPRAPPHVARAVAT</sequence>
<dbReference type="Proteomes" id="UP000237822">
    <property type="component" value="Unassembled WGS sequence"/>
</dbReference>
<feature type="transmembrane region" description="Helical" evidence="1">
    <location>
        <begin position="136"/>
        <end position="155"/>
    </location>
</feature>
<keyword evidence="1" id="KW-0812">Transmembrane</keyword>
<dbReference type="EMBL" id="PVTI01000025">
    <property type="protein sequence ID" value="PRY54094.1"/>
    <property type="molecule type" value="Genomic_DNA"/>
</dbReference>
<keyword evidence="2" id="KW-0732">Signal</keyword>
<gene>
    <name evidence="3" type="ORF">BCF74_1253</name>
</gene>
<keyword evidence="1" id="KW-0472">Membrane</keyword>
<evidence type="ECO:0000313" key="3">
    <source>
        <dbReference type="EMBL" id="PRY54094.1"/>
    </source>
</evidence>
<name>A0A2T0U852_9MICO</name>
<evidence type="ECO:0000256" key="1">
    <source>
        <dbReference type="SAM" id="Phobius"/>
    </source>
</evidence>
<feature type="chain" id="PRO_5039265820" description="Integral membrane protein" evidence="2">
    <location>
        <begin position="33"/>
        <end position="216"/>
    </location>
</feature>
<dbReference type="RefSeq" id="WP_170070252.1">
    <property type="nucleotide sequence ID" value="NZ_PVTI01000025.1"/>
</dbReference>
<evidence type="ECO:0008006" key="5">
    <source>
        <dbReference type="Google" id="ProtNLM"/>
    </source>
</evidence>
<evidence type="ECO:0000256" key="2">
    <source>
        <dbReference type="SAM" id="SignalP"/>
    </source>
</evidence>